<keyword evidence="3" id="KW-1185">Reference proteome</keyword>
<organism evidence="2 3">
    <name type="scientific">Rasamsonia emersonii (strain ATCC 16479 / CBS 393.64 / IMI 116815)</name>
    <dbReference type="NCBI Taxonomy" id="1408163"/>
    <lineage>
        <taxon>Eukaryota</taxon>
        <taxon>Fungi</taxon>
        <taxon>Dikarya</taxon>
        <taxon>Ascomycota</taxon>
        <taxon>Pezizomycotina</taxon>
        <taxon>Eurotiomycetes</taxon>
        <taxon>Eurotiomycetidae</taxon>
        <taxon>Eurotiales</taxon>
        <taxon>Trichocomaceae</taxon>
        <taxon>Rasamsonia</taxon>
    </lineage>
</organism>
<comment type="caution">
    <text evidence="2">The sequence shown here is derived from an EMBL/GenBank/DDBJ whole genome shotgun (WGS) entry which is preliminary data.</text>
</comment>
<dbReference type="Proteomes" id="UP000053958">
    <property type="component" value="Unassembled WGS sequence"/>
</dbReference>
<evidence type="ECO:0000256" key="1">
    <source>
        <dbReference type="SAM" id="MobiDB-lite"/>
    </source>
</evidence>
<protein>
    <submittedName>
        <fullName evidence="2">Uncharacterized protein</fullName>
    </submittedName>
</protein>
<evidence type="ECO:0000313" key="3">
    <source>
        <dbReference type="Proteomes" id="UP000053958"/>
    </source>
</evidence>
<dbReference type="GeneID" id="25316371"/>
<dbReference type="STRING" id="1408163.A0A0F4YV23"/>
<name>A0A0F4YV23_RASE3</name>
<dbReference type="RefSeq" id="XP_013328572.1">
    <property type="nucleotide sequence ID" value="XM_013473118.1"/>
</dbReference>
<reference evidence="2 3" key="1">
    <citation type="submission" date="2015-04" db="EMBL/GenBank/DDBJ databases">
        <authorList>
            <person name="Heijne W.H."/>
            <person name="Fedorova N.D."/>
            <person name="Nierman W.C."/>
            <person name="Vollebregt A.W."/>
            <person name="Zhao Z."/>
            <person name="Wu L."/>
            <person name="Kumar M."/>
            <person name="Stam H."/>
            <person name="van den Berg M.A."/>
            <person name="Pel H.J."/>
        </authorList>
    </citation>
    <scope>NUCLEOTIDE SEQUENCE [LARGE SCALE GENOMIC DNA]</scope>
    <source>
        <strain evidence="2 3">CBS 393.64</strain>
    </source>
</reference>
<gene>
    <name evidence="2" type="ORF">T310_4022</name>
</gene>
<dbReference type="AlphaFoldDB" id="A0A0F4YV23"/>
<dbReference type="OrthoDB" id="4538483at2759"/>
<evidence type="ECO:0000313" key="2">
    <source>
        <dbReference type="EMBL" id="KKA21960.1"/>
    </source>
</evidence>
<proteinExistence type="predicted"/>
<feature type="region of interest" description="Disordered" evidence="1">
    <location>
        <begin position="631"/>
        <end position="650"/>
    </location>
</feature>
<sequence length="650" mass="70451">MAVPSSYSAVKKNLDNILADPSVSLDVPAIEKLKLEITENTDRTVPVSLITQISQILPVLREDPTPLTTLGIKSTAFLTFSEIQSIDPPVNLVAGIKAPSPPINLLALSLLGKASRSPGDAAIVAGNSDLVASLVEVWLSTSSTEVAQAAFDVLWSLLEVDHTGSPKTENGSNGTQEPAKGQGLMWRRLFTDKDIYGLLYSTCSLLDAGRPGQLSKREKTVAQGRLMDFVVKAGALRWDTITSSQVPEIESKYRSSNLLHFVACRMVDTGDVLMHMTQLNFFRELIRIDAPGLEIPNRSYSASPFSSRALDFLMEQNIHQMIMGYYLDASTLDSVDAMFLSNPIMAYVSQYAQLYPNHLLQSPREVLERILTRIHRALSIPSAQWAHGTVPTGDLTVLSSLPRVLLVDASRRALSPLQAVPSNPANKDCLNTLARIFHGPQKSENDPSLNVVTGAPTDSHKEAVAARILYFTYLNEHANFWQHIVTTADIVAMQDVALAAIGVIKAVITANWRTLSPEEPQTISADATFKLPSEDELNRLSSATSGVLPTSGSWAVLAPPALTTVLPYLFKPPQSYANFVAGGAGDTESAVWRIATAKYDALVALYNALKGSTVQVEGFADIVRTLEQRVRDGPKGPATEVGSRVDAVQL</sequence>
<accession>A0A0F4YV23</accession>
<dbReference type="EMBL" id="LASV01000163">
    <property type="protein sequence ID" value="KKA21960.1"/>
    <property type="molecule type" value="Genomic_DNA"/>
</dbReference>